<keyword evidence="1" id="KW-0812">Transmembrane</keyword>
<name>A0A645CWZ0_9ZZZZ</name>
<sequence length="114" mass="12724">MLGIVLGAIVMGSKYFIIGDLLIKSLMGLFVAAFAAKCDNWKRSFVVAGMTEAIMIVLFFVYDLLIIREFKLVGTTLLMQFIQGVICTVLGAAILRYMPVMQPDRMLSIRRPVD</sequence>
<reference evidence="2" key="1">
    <citation type="submission" date="2019-08" db="EMBL/GenBank/DDBJ databases">
        <authorList>
            <person name="Kucharzyk K."/>
            <person name="Murdoch R.W."/>
            <person name="Higgins S."/>
            <person name="Loffler F."/>
        </authorList>
    </citation>
    <scope>NUCLEOTIDE SEQUENCE</scope>
</reference>
<feature type="transmembrane region" description="Helical" evidence="1">
    <location>
        <begin position="77"/>
        <end position="98"/>
    </location>
</feature>
<feature type="transmembrane region" description="Helical" evidence="1">
    <location>
        <begin position="45"/>
        <end position="65"/>
    </location>
</feature>
<protein>
    <submittedName>
        <fullName evidence="2">Uncharacterized protein</fullName>
    </submittedName>
</protein>
<comment type="caution">
    <text evidence="2">The sequence shown here is derived from an EMBL/GenBank/DDBJ whole genome shotgun (WGS) entry which is preliminary data.</text>
</comment>
<keyword evidence="1" id="KW-1133">Transmembrane helix</keyword>
<gene>
    <name evidence="2" type="ORF">SDC9_128474</name>
</gene>
<accession>A0A645CWZ0</accession>
<keyword evidence="1" id="KW-0472">Membrane</keyword>
<proteinExistence type="predicted"/>
<organism evidence="2">
    <name type="scientific">bioreactor metagenome</name>
    <dbReference type="NCBI Taxonomy" id="1076179"/>
    <lineage>
        <taxon>unclassified sequences</taxon>
        <taxon>metagenomes</taxon>
        <taxon>ecological metagenomes</taxon>
    </lineage>
</organism>
<dbReference type="AlphaFoldDB" id="A0A645CWZ0"/>
<evidence type="ECO:0000313" key="2">
    <source>
        <dbReference type="EMBL" id="MPM81421.1"/>
    </source>
</evidence>
<evidence type="ECO:0000256" key="1">
    <source>
        <dbReference type="SAM" id="Phobius"/>
    </source>
</evidence>
<dbReference type="EMBL" id="VSSQ01030770">
    <property type="protein sequence ID" value="MPM81421.1"/>
    <property type="molecule type" value="Genomic_DNA"/>
</dbReference>
<feature type="transmembrane region" description="Helical" evidence="1">
    <location>
        <begin position="15"/>
        <end position="36"/>
    </location>
</feature>
<dbReference type="Gene3D" id="1.10.1760.20">
    <property type="match status" value="1"/>
</dbReference>